<evidence type="ECO:0000313" key="2">
    <source>
        <dbReference type="EMBL" id="MBE9660397.1"/>
    </source>
</evidence>
<comment type="caution">
    <text evidence="2">The sequence shown here is derived from an EMBL/GenBank/DDBJ whole genome shotgun (WGS) entry which is preliminary data.</text>
</comment>
<dbReference type="EMBL" id="JADFFL010000001">
    <property type="protein sequence ID" value="MBE9660397.1"/>
    <property type="molecule type" value="Genomic_DNA"/>
</dbReference>
<evidence type="ECO:0000313" key="3">
    <source>
        <dbReference type="Proteomes" id="UP000622475"/>
    </source>
</evidence>
<feature type="transmembrane region" description="Helical" evidence="1">
    <location>
        <begin position="380"/>
        <end position="397"/>
    </location>
</feature>
<feature type="transmembrane region" description="Helical" evidence="1">
    <location>
        <begin position="173"/>
        <end position="193"/>
    </location>
</feature>
<feature type="transmembrane region" description="Helical" evidence="1">
    <location>
        <begin position="36"/>
        <end position="54"/>
    </location>
</feature>
<feature type="transmembrane region" description="Helical" evidence="1">
    <location>
        <begin position="243"/>
        <end position="261"/>
    </location>
</feature>
<sequence>MLDNNNLQIKQAIWAYFLLLLFEGALRKWFLPGLATPLLIIRDPLALWIVVAAARRDLLPYNGLVVTMLIVGILGTITAVIFGHGNLFVAIYGARMLLFHFPMIYVMGSILARTDVINIGKATVWITIPMTVLITLQFYSPQSAWVNHGIGDVEGTGFSGALNYFRPPATFSFNNGTTLFYSFAAPFVLYFWLAKEKFNKIILAIATGCLLLSIPLSISRGLFFQIALSVMFMVFVIIRKPEYLGKLVVAIIGICIISIPLSQTKFFQTATGAFTNRFEDANKNEGGMEGVLMDRYLGGLVAALGQAPDSPVTGYGLGMGTNVGSMLLSGQITFLIAEGEWGRVIGELGPFMGVAVILVRIILTWQLIAASYRKLSDGDLLPWMLLSFGLLIIAQGGWSQPTSLGFCIMIAGLMLACLNPKAANEQ</sequence>
<feature type="transmembrane region" description="Helical" evidence="1">
    <location>
        <begin position="222"/>
        <end position="238"/>
    </location>
</feature>
<accession>A0A929PVS1</accession>
<feature type="transmembrane region" description="Helical" evidence="1">
    <location>
        <begin position="200"/>
        <end position="216"/>
    </location>
</feature>
<reference evidence="2" key="1">
    <citation type="submission" date="2020-10" db="EMBL/GenBank/DDBJ databases">
        <title>Mucilaginibacter mali sp. nov., isolated from rhizosphere soil of apple orchard.</title>
        <authorList>
            <person name="Lee J.-S."/>
            <person name="Kim H.S."/>
            <person name="Kim J.-S."/>
        </authorList>
    </citation>
    <scope>NUCLEOTIDE SEQUENCE</scope>
    <source>
        <strain evidence="2">KCTC 22746</strain>
    </source>
</reference>
<evidence type="ECO:0000256" key="1">
    <source>
        <dbReference type="SAM" id="Phobius"/>
    </source>
</evidence>
<organism evidence="2 3">
    <name type="scientific">Mucilaginibacter myungsuensis</name>
    <dbReference type="NCBI Taxonomy" id="649104"/>
    <lineage>
        <taxon>Bacteria</taxon>
        <taxon>Pseudomonadati</taxon>
        <taxon>Bacteroidota</taxon>
        <taxon>Sphingobacteriia</taxon>
        <taxon>Sphingobacteriales</taxon>
        <taxon>Sphingobacteriaceae</taxon>
        <taxon>Mucilaginibacter</taxon>
    </lineage>
</organism>
<feature type="transmembrane region" description="Helical" evidence="1">
    <location>
        <begin position="89"/>
        <end position="110"/>
    </location>
</feature>
<keyword evidence="1" id="KW-1133">Transmembrane helix</keyword>
<protein>
    <submittedName>
        <fullName evidence="2">Uncharacterized protein</fullName>
    </submittedName>
</protein>
<keyword evidence="1" id="KW-0472">Membrane</keyword>
<dbReference type="Proteomes" id="UP000622475">
    <property type="component" value="Unassembled WGS sequence"/>
</dbReference>
<dbReference type="AlphaFoldDB" id="A0A929PVS1"/>
<proteinExistence type="predicted"/>
<feature type="transmembrane region" description="Helical" evidence="1">
    <location>
        <begin position="61"/>
        <end position="83"/>
    </location>
</feature>
<feature type="transmembrane region" description="Helical" evidence="1">
    <location>
        <begin position="122"/>
        <end position="139"/>
    </location>
</feature>
<name>A0A929PVS1_9SPHI</name>
<keyword evidence="1" id="KW-0812">Transmembrane</keyword>
<feature type="transmembrane region" description="Helical" evidence="1">
    <location>
        <begin position="348"/>
        <end position="368"/>
    </location>
</feature>
<gene>
    <name evidence="2" type="ORF">IRJ16_00730</name>
</gene>
<keyword evidence="3" id="KW-1185">Reference proteome</keyword>